<feature type="signal peptide" evidence="2">
    <location>
        <begin position="1"/>
        <end position="23"/>
    </location>
</feature>
<keyword evidence="4" id="KW-1185">Reference proteome</keyword>
<feature type="chain" id="PRO_5026095758" evidence="2">
    <location>
        <begin position="24"/>
        <end position="397"/>
    </location>
</feature>
<evidence type="ECO:0000313" key="4">
    <source>
        <dbReference type="Proteomes" id="UP000799291"/>
    </source>
</evidence>
<dbReference type="Proteomes" id="UP000799291">
    <property type="component" value="Unassembled WGS sequence"/>
</dbReference>
<dbReference type="EMBL" id="MU005647">
    <property type="protein sequence ID" value="KAF2675825.1"/>
    <property type="molecule type" value="Genomic_DNA"/>
</dbReference>
<evidence type="ECO:0000256" key="2">
    <source>
        <dbReference type="SAM" id="SignalP"/>
    </source>
</evidence>
<feature type="compositionally biased region" description="Pro residues" evidence="1">
    <location>
        <begin position="130"/>
        <end position="145"/>
    </location>
</feature>
<organism evidence="3 4">
    <name type="scientific">Lentithecium fluviatile CBS 122367</name>
    <dbReference type="NCBI Taxonomy" id="1168545"/>
    <lineage>
        <taxon>Eukaryota</taxon>
        <taxon>Fungi</taxon>
        <taxon>Dikarya</taxon>
        <taxon>Ascomycota</taxon>
        <taxon>Pezizomycotina</taxon>
        <taxon>Dothideomycetes</taxon>
        <taxon>Pleosporomycetidae</taxon>
        <taxon>Pleosporales</taxon>
        <taxon>Massarineae</taxon>
        <taxon>Lentitheciaceae</taxon>
        <taxon>Lentithecium</taxon>
    </lineage>
</organism>
<keyword evidence="2" id="KW-0732">Signal</keyword>
<name>A0A6G1ICH4_9PLEO</name>
<reference evidence="3" key="1">
    <citation type="journal article" date="2020" name="Stud. Mycol.">
        <title>101 Dothideomycetes genomes: a test case for predicting lifestyles and emergence of pathogens.</title>
        <authorList>
            <person name="Haridas S."/>
            <person name="Albert R."/>
            <person name="Binder M."/>
            <person name="Bloem J."/>
            <person name="Labutti K."/>
            <person name="Salamov A."/>
            <person name="Andreopoulos B."/>
            <person name="Baker S."/>
            <person name="Barry K."/>
            <person name="Bills G."/>
            <person name="Bluhm B."/>
            <person name="Cannon C."/>
            <person name="Castanera R."/>
            <person name="Culley D."/>
            <person name="Daum C."/>
            <person name="Ezra D."/>
            <person name="Gonzalez J."/>
            <person name="Henrissat B."/>
            <person name="Kuo A."/>
            <person name="Liang C."/>
            <person name="Lipzen A."/>
            <person name="Lutzoni F."/>
            <person name="Magnuson J."/>
            <person name="Mondo S."/>
            <person name="Nolan M."/>
            <person name="Ohm R."/>
            <person name="Pangilinan J."/>
            <person name="Park H.-J."/>
            <person name="Ramirez L."/>
            <person name="Alfaro M."/>
            <person name="Sun H."/>
            <person name="Tritt A."/>
            <person name="Yoshinaga Y."/>
            <person name="Zwiers L.-H."/>
            <person name="Turgeon B."/>
            <person name="Goodwin S."/>
            <person name="Spatafora J."/>
            <person name="Crous P."/>
            <person name="Grigoriev I."/>
        </authorList>
    </citation>
    <scope>NUCLEOTIDE SEQUENCE</scope>
    <source>
        <strain evidence="3">CBS 122367</strain>
    </source>
</reference>
<proteinExistence type="predicted"/>
<protein>
    <submittedName>
        <fullName evidence="3">Uncharacterized protein</fullName>
    </submittedName>
</protein>
<feature type="region of interest" description="Disordered" evidence="1">
    <location>
        <begin position="123"/>
        <end position="176"/>
    </location>
</feature>
<gene>
    <name evidence="3" type="ORF">K458DRAFT_397587</name>
</gene>
<dbReference type="OrthoDB" id="3694677at2759"/>
<evidence type="ECO:0000313" key="3">
    <source>
        <dbReference type="EMBL" id="KAF2675825.1"/>
    </source>
</evidence>
<accession>A0A6G1ICH4</accession>
<sequence length="397" mass="44205">MRHIPSFIFFLSVLLVLFKSSDGRALTSIQCPDGATICNIRANWTIYRNSTESIIRWSDYLSNVLLKRAGGGGKSDGPPSPNNSPNGPTGEDGMWDENNESEGGFGTCTKKRSWLFWRRSDCAPEETENVPPPADDSENTPPPANPETDTQNPPPANDPSLADDYDIATNNGEPMVLPKNWQADLQESLRNLHLTLDNQKSEFLNQLRQKGLNEDGPWVFYSGLEAGATKNPAPGNANAIIKQLASALSDEDEEITTLVSFSDLSDSNKITPWRTEVKGQFGWCYFSVSSKAIAQIAKGDIYLIIHKGAPVSNAYRMADRSHPSYFWTYEAPELTRREEVKRIIRVQVALDGDFEIDQIWTKGDAPWGSQLEGCEWQMGKVPPWDFYPPGKEVEPDS</sequence>
<evidence type="ECO:0000256" key="1">
    <source>
        <dbReference type="SAM" id="MobiDB-lite"/>
    </source>
</evidence>
<dbReference type="AlphaFoldDB" id="A0A6G1ICH4"/>
<feature type="region of interest" description="Disordered" evidence="1">
    <location>
        <begin position="71"/>
        <end position="106"/>
    </location>
</feature>